<dbReference type="PANTHER" id="PTHR15600:SF42">
    <property type="entry name" value="SACSIN"/>
    <property type="match status" value="1"/>
</dbReference>
<reference evidence="2" key="1">
    <citation type="submission" date="2021-02" db="EMBL/GenBank/DDBJ databases">
        <authorList>
            <person name="Nowell W R."/>
        </authorList>
    </citation>
    <scope>NUCLEOTIDE SEQUENCE</scope>
</reference>
<feature type="domain" description="Sacsin/Nov" evidence="1">
    <location>
        <begin position="36"/>
        <end position="166"/>
    </location>
</feature>
<sequence>MKQESRLGCDGKRWGLQFPVICNRLCSTSWNLGFQNLPSVVSDRYIGFLDPHGVYFSELLHPARGKRIDFLKSADIIKKYGDQFELYKNAALGLDFTAAFKGTLFRFPFRNSDACTTTKLFVRKPDPISEEDVQNLVKSFLDDLSYNILFLRSIRLIELHEIPKLKNLKPLAAVSVRRSTDISMSNIITSQCSSIDSKTFDADDVELQYEIFLTEQNYMMKTTKQYKFLMSEALLFRSCDEALREMVSLLKSLPLGSCAIEQDSELNAASSGRLFCYLPLPAGVIHGLPIHINGYFGLTDNRRDLKWVTTETYRDYDGLWNELLIKQVISRSYVKLIEYCTNQFNDSMMVYKCLPTIDLPCNKWYELLKPTFQEIANKPIVTCMDGHKRLVSEVIVDNLADTEDKQFQTAILRCFKSSQIAVMPNNVLNFFKLNSANMIHLITPTLVCQYITESSLEHISPIERLQLLEYCLQAPVDSLHNVALLPLSDASWTTFDCQSKQHTPVYYLEKGEEIVVKILVGLEKQFSSLSLSEKVNSIIRNIARAGQTQLKSYNHNNFPQLLQQCCTSEQTRDWATMLWRYLFEKFPDHLDLFQSQHIVPYIEIKMEKISSSEIVSDITKSKLPQLLTFYPLDINQHFFLITHKNNCSDLNKKVLKVFKTYGLKCVILRYDMDEFYYLVNHPQRTKYISELSIDSFCSWLEAINKSDKNILQSIVREQFTDVQKLNLRSCLASAAHIMQQYDSLRELVGELSIFRNSSEITKFISIAESRCCMPLFPDNIPIQRSLIMCIDDDTNILMKSLSIPVYSQAKLTLEVLKYCIKSNLSHHVLTVSKWAMNDWSSLQIQLPGFVEQWFRLPFIYDNGAYRTADFYYDPYDDIIKQLVDEEKHLPLLYRTEPYYSILKVKLQSKMNKNDIANCLDKIEKINDCKNNKISVLSNLLAKDNSLLQSVSKLLNQYLWLPCSISGIYPKWLQFQSTKSLYTAKQLYPSDAAELLGAVGPSVLSTIPSVVISHLRLRPITANDYAQQLRLIMAHFQREENQKCHFLVCNLYAYINQTYSAEEIRNSFNDENIHDSIWLGNDFVPVSKVVLDLPFDLAPYVMKIQPNSPIFQYDKILAALSIRYQPTETILLSVVNDIVRKYQEDGVDNTLATQHDDFDLIHRILVWFSIFLSQTKSETDIDVTKQLYLPTMEFHNNDNADSGSDETLSIPFSKIGECCYCDKEWMSNKQIIEVIQKEFKLNIVHEGIPVHICEKLGVQPLTSKVMNVKSLSFVRNWAQKEDLTSRIHSLIKEGYTDGLAIFKEFIQNADDAQATVVKFIYDNRSNAQWDKLLLDPSLVQFQGRALWAYNNALFTENDFQNLIRLGAATKENDLSKIGKFGLGFNSVYNVTDLPSLLSQQTLIILDPHCKYLEKYGSSGIRLDFTPSQRIMFHSYKHQFEPYNGIFSCNVFSLADHPFDGTLFRLPLRTSKQAESSLLSNTVYDHQDMLELLEMLVERGTQLLLNTQSVCKVELYELTSEEENSRLLYTFQKEPVQYLQRHHLAKLIDPGELGHEN</sequence>
<accession>A0A813SW68</accession>
<evidence type="ECO:0000313" key="3">
    <source>
        <dbReference type="EMBL" id="CAF3585768.1"/>
    </source>
</evidence>
<dbReference type="GO" id="GO:0030544">
    <property type="term" value="F:Hsp70 protein binding"/>
    <property type="evidence" value="ECO:0007669"/>
    <property type="project" value="TreeGrafter"/>
</dbReference>
<evidence type="ECO:0000313" key="2">
    <source>
        <dbReference type="EMBL" id="CAF0800766.1"/>
    </source>
</evidence>
<dbReference type="NCBIfam" id="NF047352">
    <property type="entry name" value="P_loop_sacsin"/>
    <property type="match status" value="1"/>
</dbReference>
<dbReference type="Proteomes" id="UP000681722">
    <property type="component" value="Unassembled WGS sequence"/>
</dbReference>
<dbReference type="PANTHER" id="PTHR15600">
    <property type="entry name" value="SACSIN"/>
    <property type="match status" value="1"/>
</dbReference>
<keyword evidence="4" id="KW-1185">Reference proteome</keyword>
<dbReference type="SUPFAM" id="SSF55874">
    <property type="entry name" value="ATPase domain of HSP90 chaperone/DNA topoisomerase II/histidine kinase"/>
    <property type="match status" value="1"/>
</dbReference>
<protein>
    <recommendedName>
        <fullName evidence="1">Sacsin/Nov domain-containing protein</fullName>
    </recommendedName>
</protein>
<dbReference type="Pfam" id="PF25794">
    <property type="entry name" value="SACS"/>
    <property type="match status" value="2"/>
</dbReference>
<dbReference type="InterPro" id="IPR036890">
    <property type="entry name" value="HATPase_C_sf"/>
</dbReference>
<dbReference type="EMBL" id="CAJNOQ010000435">
    <property type="protein sequence ID" value="CAF0800766.1"/>
    <property type="molecule type" value="Genomic_DNA"/>
</dbReference>
<evidence type="ECO:0000313" key="4">
    <source>
        <dbReference type="Proteomes" id="UP000663829"/>
    </source>
</evidence>
<evidence type="ECO:0000259" key="1">
    <source>
        <dbReference type="Pfam" id="PF25794"/>
    </source>
</evidence>
<dbReference type="InterPro" id="IPR052972">
    <property type="entry name" value="Sacsin_chaperone_reg"/>
</dbReference>
<proteinExistence type="predicted"/>
<organism evidence="2 4">
    <name type="scientific">Didymodactylos carnosus</name>
    <dbReference type="NCBI Taxonomy" id="1234261"/>
    <lineage>
        <taxon>Eukaryota</taxon>
        <taxon>Metazoa</taxon>
        <taxon>Spiralia</taxon>
        <taxon>Gnathifera</taxon>
        <taxon>Rotifera</taxon>
        <taxon>Eurotatoria</taxon>
        <taxon>Bdelloidea</taxon>
        <taxon>Philodinida</taxon>
        <taxon>Philodinidae</taxon>
        <taxon>Didymodactylos</taxon>
    </lineage>
</organism>
<gene>
    <name evidence="2" type="ORF">GPM918_LOCUS3501</name>
    <name evidence="3" type="ORF">SRO942_LOCUS3501</name>
</gene>
<name>A0A813SW68_9BILA</name>
<comment type="caution">
    <text evidence="2">The sequence shown here is derived from an EMBL/GenBank/DDBJ whole genome shotgun (WGS) entry which is preliminary data.</text>
</comment>
<dbReference type="Gene3D" id="3.30.565.10">
    <property type="entry name" value="Histidine kinase-like ATPase, C-terminal domain"/>
    <property type="match status" value="1"/>
</dbReference>
<dbReference type="Proteomes" id="UP000663829">
    <property type="component" value="Unassembled WGS sequence"/>
</dbReference>
<dbReference type="OrthoDB" id="1262810at2759"/>
<dbReference type="InterPro" id="IPR058210">
    <property type="entry name" value="SACS/Nov_dom"/>
</dbReference>
<feature type="domain" description="Sacsin/Nov" evidence="1">
    <location>
        <begin position="1279"/>
        <end position="1526"/>
    </location>
</feature>
<dbReference type="EMBL" id="CAJOBC010000435">
    <property type="protein sequence ID" value="CAF3585768.1"/>
    <property type="molecule type" value="Genomic_DNA"/>
</dbReference>